<evidence type="ECO:0000256" key="14">
    <source>
        <dbReference type="PIRSR" id="PIRSR600715-1"/>
    </source>
</evidence>
<dbReference type="InterPro" id="IPR000715">
    <property type="entry name" value="Glycosyl_transferase_4"/>
</dbReference>
<dbReference type="STRING" id="28110.KU46_1081"/>
<keyword evidence="6 12" id="KW-0133">Cell shape</keyword>
<comment type="pathway">
    <text evidence="12">Cell wall biogenesis; peptidoglycan biosynthesis.</text>
</comment>
<feature type="binding site" evidence="14">
    <location>
        <position position="271"/>
    </location>
    <ligand>
        <name>Mg(2+)</name>
        <dbReference type="ChEBI" id="CHEBI:18420"/>
    </ligand>
</feature>
<keyword evidence="12 14" id="KW-0479">Metal-binding</keyword>
<feature type="transmembrane region" description="Helical" evidence="12">
    <location>
        <begin position="267"/>
        <end position="288"/>
    </location>
</feature>
<dbReference type="GO" id="GO:0008360">
    <property type="term" value="P:regulation of cell shape"/>
    <property type="evidence" value="ECO:0007669"/>
    <property type="project" value="UniProtKB-KW"/>
</dbReference>
<evidence type="ECO:0000313" key="15">
    <source>
        <dbReference type="EMBL" id="AJI52343.1"/>
    </source>
</evidence>
<feature type="transmembrane region" description="Helical" evidence="12">
    <location>
        <begin position="343"/>
        <end position="362"/>
    </location>
</feature>
<keyword evidence="11 12" id="KW-0961">Cell wall biogenesis/degradation</keyword>
<protein>
    <recommendedName>
        <fullName evidence="12 13">Phospho-N-acetylmuramoyl-pentapeptide-transferase</fullName>
        <ecNumber evidence="12 13">2.7.8.13</ecNumber>
    </recommendedName>
    <alternativeName>
        <fullName evidence="12">UDP-MurNAc-pentapeptide phosphotransferase</fullName>
    </alternativeName>
</protein>
<dbReference type="EMBL" id="CP009440">
    <property type="protein sequence ID" value="AJI52343.1"/>
    <property type="molecule type" value="Genomic_DNA"/>
</dbReference>
<keyword evidence="12 14" id="KW-0460">Magnesium</keyword>
<organism evidence="15 18">
    <name type="scientific">Francisella philomiragia</name>
    <dbReference type="NCBI Taxonomy" id="28110"/>
    <lineage>
        <taxon>Bacteria</taxon>
        <taxon>Pseudomonadati</taxon>
        <taxon>Pseudomonadota</taxon>
        <taxon>Gammaproteobacteria</taxon>
        <taxon>Thiotrichales</taxon>
        <taxon>Francisellaceae</taxon>
        <taxon>Francisella</taxon>
    </lineage>
</organism>
<evidence type="ECO:0000256" key="13">
    <source>
        <dbReference type="NCBIfam" id="TIGR00445"/>
    </source>
</evidence>
<keyword evidence="3 12" id="KW-0132">Cell division</keyword>
<dbReference type="EC" id="2.7.8.13" evidence="12 13"/>
<comment type="cofactor">
    <cofactor evidence="12 14">
        <name>Mg(2+)</name>
        <dbReference type="ChEBI" id="CHEBI:18420"/>
    </cofactor>
</comment>
<dbReference type="CDD" id="cd06852">
    <property type="entry name" value="GT_MraY"/>
    <property type="match status" value="1"/>
</dbReference>
<keyword evidence="7 12" id="KW-0573">Peptidoglycan synthesis</keyword>
<dbReference type="AlphaFoldDB" id="A0A080Q9Q8"/>
<dbReference type="OrthoDB" id="9805475at2"/>
<evidence type="ECO:0000256" key="10">
    <source>
        <dbReference type="ARBA" id="ARBA00023306"/>
    </source>
</evidence>
<feature type="transmembrane region" description="Helical" evidence="12">
    <location>
        <begin position="294"/>
        <end position="315"/>
    </location>
</feature>
<keyword evidence="10 12" id="KW-0131">Cell cycle</keyword>
<evidence type="ECO:0000313" key="16">
    <source>
        <dbReference type="EMBL" id="KFJ43706.1"/>
    </source>
</evidence>
<dbReference type="GO" id="GO:0046872">
    <property type="term" value="F:metal ion binding"/>
    <property type="evidence" value="ECO:0007669"/>
    <property type="project" value="UniProtKB-KW"/>
</dbReference>
<feature type="transmembrane region" description="Helical" evidence="12">
    <location>
        <begin position="169"/>
        <end position="187"/>
    </location>
</feature>
<name>A0A080Q9Q8_9GAMM</name>
<dbReference type="GO" id="GO:0051301">
    <property type="term" value="P:cell division"/>
    <property type="evidence" value="ECO:0007669"/>
    <property type="project" value="UniProtKB-KW"/>
</dbReference>
<feature type="transmembrane region" description="Helical" evidence="12">
    <location>
        <begin position="135"/>
        <end position="154"/>
    </location>
</feature>
<dbReference type="NCBIfam" id="TIGR00445">
    <property type="entry name" value="mraY"/>
    <property type="match status" value="1"/>
</dbReference>
<dbReference type="HAMAP" id="MF_00038">
    <property type="entry name" value="MraY"/>
    <property type="match status" value="1"/>
</dbReference>
<keyword evidence="5 12" id="KW-0812">Transmembrane</keyword>
<dbReference type="RefSeq" id="WP_035735230.1">
    <property type="nucleotide sequence ID" value="NZ_CP009440.1"/>
</dbReference>
<dbReference type="PROSITE" id="PS01347">
    <property type="entry name" value="MRAY_1"/>
    <property type="match status" value="1"/>
</dbReference>
<dbReference type="PANTHER" id="PTHR22926:SF5">
    <property type="entry name" value="PHOSPHO-N-ACETYLMURAMOYL-PENTAPEPTIDE-TRANSFERASE HOMOLOG"/>
    <property type="match status" value="1"/>
</dbReference>
<reference evidence="15 18" key="2">
    <citation type="journal article" date="2015" name="Genome Announc.">
        <title>Genome sequencing of 18 francisella strains to aid in assay development and testing.</title>
        <authorList>
            <person name="Johnson S.L."/>
            <person name="Daligault H.E."/>
            <person name="Davenport K.W."/>
            <person name="Coyne S.R."/>
            <person name="Frey K.G."/>
            <person name="Koroleva G.I."/>
            <person name="Broomall S.M."/>
            <person name="Bishop-Lilly K.A."/>
            <person name="Bruce D.C."/>
            <person name="Chertkov O."/>
            <person name="Freitas T."/>
            <person name="Jaissle J."/>
            <person name="Ladner J.T."/>
            <person name="Rosenzweig C.N."/>
            <person name="Gibbons H.S."/>
            <person name="Palacios G.F."/>
            <person name="Redden C.L."/>
            <person name="Xu Y."/>
            <person name="Minogue T.D."/>
            <person name="Chain P.S."/>
        </authorList>
    </citation>
    <scope>NUCLEOTIDE SEQUENCE [LARGE SCALE GENOMIC DNA]</scope>
    <source>
        <strain evidence="15 18">GA01-2794</strain>
    </source>
</reference>
<evidence type="ECO:0000313" key="17">
    <source>
        <dbReference type="Proteomes" id="UP000029117"/>
    </source>
</evidence>
<dbReference type="GO" id="GO:0005886">
    <property type="term" value="C:plasma membrane"/>
    <property type="evidence" value="ECO:0007669"/>
    <property type="project" value="UniProtKB-SubCell"/>
</dbReference>
<evidence type="ECO:0000256" key="2">
    <source>
        <dbReference type="ARBA" id="ARBA00005583"/>
    </source>
</evidence>
<feature type="transmembrane region" description="Helical" evidence="12">
    <location>
        <begin position="20"/>
        <end position="42"/>
    </location>
</feature>
<evidence type="ECO:0000313" key="18">
    <source>
        <dbReference type="Proteomes" id="UP000031830"/>
    </source>
</evidence>
<dbReference type="GO" id="GO:0009252">
    <property type="term" value="P:peptidoglycan biosynthetic process"/>
    <property type="evidence" value="ECO:0007669"/>
    <property type="project" value="UniProtKB-UniRule"/>
</dbReference>
<dbReference type="PROSITE" id="PS01348">
    <property type="entry name" value="MRAY_2"/>
    <property type="match status" value="1"/>
</dbReference>
<dbReference type="Pfam" id="PF00953">
    <property type="entry name" value="Glycos_transf_4"/>
    <property type="match status" value="1"/>
</dbReference>
<reference evidence="16 17" key="1">
    <citation type="submission" date="2014-04" db="EMBL/GenBank/DDBJ databases">
        <authorList>
            <person name="Bishop-Lilly K.A."/>
            <person name="Broomall S.M."/>
            <person name="Chain P.S."/>
            <person name="Chertkov O."/>
            <person name="Coyne S.R."/>
            <person name="Daligault H.E."/>
            <person name="Davenport K.W."/>
            <person name="Erkkila T."/>
            <person name="Frey K.G."/>
            <person name="Gibbons H.S."/>
            <person name="Gu W."/>
            <person name="Jaissle J."/>
            <person name="Johnson S.L."/>
            <person name="Koroleva G.I."/>
            <person name="Ladner J.T."/>
            <person name="Lo C.-C."/>
            <person name="Minogue T.D."/>
            <person name="Munk C."/>
            <person name="Palacios G.F."/>
            <person name="Redden C.L."/>
            <person name="Rosenzweig C.N."/>
            <person name="Scholz M.B."/>
            <person name="Teshima H."/>
            <person name="Xu Y."/>
        </authorList>
    </citation>
    <scope>NUCLEOTIDE SEQUENCE [LARGE SCALE GENOMIC DNA]</scope>
    <source>
        <strain evidence="16 17">FAJ</strain>
    </source>
</reference>
<feature type="binding site" evidence="14">
    <location>
        <position position="194"/>
    </location>
    <ligand>
        <name>Mg(2+)</name>
        <dbReference type="ChEBI" id="CHEBI:18420"/>
    </ligand>
</feature>
<evidence type="ECO:0000256" key="1">
    <source>
        <dbReference type="ARBA" id="ARBA00004141"/>
    </source>
</evidence>
<evidence type="ECO:0000256" key="5">
    <source>
        <dbReference type="ARBA" id="ARBA00022692"/>
    </source>
</evidence>
<evidence type="ECO:0000256" key="3">
    <source>
        <dbReference type="ARBA" id="ARBA00022618"/>
    </source>
</evidence>
<dbReference type="Pfam" id="PF10555">
    <property type="entry name" value="MraY_sig1"/>
    <property type="match status" value="1"/>
</dbReference>
<comment type="catalytic activity">
    <reaction evidence="12">
        <text>UDP-N-acetyl-alpha-D-muramoyl-L-alanyl-gamma-D-glutamyl-meso-2,6-diaminopimeloyl-D-alanyl-D-alanine + di-trans,octa-cis-undecaprenyl phosphate = di-trans,octa-cis-undecaprenyl diphospho-N-acetyl-alpha-D-muramoyl-L-alanyl-D-glutamyl-meso-2,6-diaminopimeloyl-D-alanyl-D-alanine + UMP</text>
        <dbReference type="Rhea" id="RHEA:28386"/>
        <dbReference type="ChEBI" id="CHEBI:57865"/>
        <dbReference type="ChEBI" id="CHEBI:60392"/>
        <dbReference type="ChEBI" id="CHEBI:61386"/>
        <dbReference type="ChEBI" id="CHEBI:61387"/>
        <dbReference type="EC" id="2.7.8.13"/>
    </reaction>
</comment>
<dbReference type="Proteomes" id="UP000031830">
    <property type="component" value="Chromosome"/>
</dbReference>
<evidence type="ECO:0000256" key="11">
    <source>
        <dbReference type="ARBA" id="ARBA00023316"/>
    </source>
</evidence>
<evidence type="ECO:0000256" key="6">
    <source>
        <dbReference type="ARBA" id="ARBA00022960"/>
    </source>
</evidence>
<accession>A0A080Q9Q8</accession>
<dbReference type="UniPathway" id="UPA00219"/>
<keyword evidence="4 12" id="KW-0808">Transferase</keyword>
<comment type="similarity">
    <text evidence="2 12">Belongs to the glycosyltransferase 4 family. MraY subfamily.</text>
</comment>
<evidence type="ECO:0000256" key="8">
    <source>
        <dbReference type="ARBA" id="ARBA00022989"/>
    </source>
</evidence>
<evidence type="ECO:0000256" key="4">
    <source>
        <dbReference type="ARBA" id="ARBA00022679"/>
    </source>
</evidence>
<feature type="transmembrane region" description="Helical" evidence="12">
    <location>
        <begin position="240"/>
        <end position="260"/>
    </location>
</feature>
<evidence type="ECO:0000256" key="7">
    <source>
        <dbReference type="ARBA" id="ARBA00022984"/>
    </source>
</evidence>
<evidence type="ECO:0000256" key="9">
    <source>
        <dbReference type="ARBA" id="ARBA00023136"/>
    </source>
</evidence>
<dbReference type="KEGG" id="fpz:LA55_545"/>
<dbReference type="PANTHER" id="PTHR22926">
    <property type="entry name" value="PHOSPHO-N-ACETYLMURAMOYL-PENTAPEPTIDE-TRANSFERASE"/>
    <property type="match status" value="1"/>
</dbReference>
<dbReference type="InterPro" id="IPR018480">
    <property type="entry name" value="PNAcMuramoyl-5peptid_Trfase_CS"/>
</dbReference>
<comment type="subcellular location">
    <subcellularLocation>
        <location evidence="12">Cell membrane</location>
        <topology evidence="12">Multi-pass membrane protein</topology>
    </subcellularLocation>
    <subcellularLocation>
        <location evidence="1">Membrane</location>
        <topology evidence="1">Multi-pass membrane protein</topology>
    </subcellularLocation>
</comment>
<sequence length="365" mass="40785">MLIYLFNWLSHYYKGLEVFSSYVSVRIIMISITSLLITLFLGRPMIRWLQKMQIGQVVRDDGPQSHFSKRNTPTMGGVLILSSVIISALLWGNLSSIYLWILILVVIFFGAIGFFDDYLKLVLKHPKGLRAKHKFALQSIFSIILAIVLFYLLSKNGQMNLSIPFTKNLHIPMGIFLFVVLTFFIINGSSNAVNLTDGLDGLAIVPVVLVAAGLGIYAYIETNSVLANYLLFPYINNQGLAEVAVFCAALCGSGLAFLWFNSHPAEVFMGDVGSLTLGAVLGVIAVMIRQELIFFIMGLLFVVEALSVMLQVGSYKLRNGKRIFKMAPIHHHFELMGWPETKVVIRFWIVSLILFLIGLVAIKVR</sequence>
<dbReference type="InterPro" id="IPR003524">
    <property type="entry name" value="PNAcMuramoyl-5peptid_Trfase"/>
</dbReference>
<feature type="transmembrane region" description="Helical" evidence="12">
    <location>
        <begin position="74"/>
        <end position="91"/>
    </location>
</feature>
<keyword evidence="8 12" id="KW-1133">Transmembrane helix</keyword>
<gene>
    <name evidence="12 15" type="primary">mraY</name>
    <name evidence="16" type="ORF">DR78_1412</name>
    <name evidence="15" type="ORF">LA55_545</name>
</gene>
<proteinExistence type="inferred from homology"/>
<comment type="function">
    <text evidence="12">Catalyzes the initial step of the lipid cycle reactions in the biosynthesis of the cell wall peptidoglycan: transfers peptidoglycan precursor phospho-MurNAc-pentapeptide from UDP-MurNAc-pentapeptide onto the lipid carrier undecaprenyl phosphate, yielding undecaprenyl-pyrophosphoryl-MurNAc-pentapeptide, known as lipid I.</text>
</comment>
<dbReference type="Proteomes" id="UP000029117">
    <property type="component" value="Unassembled WGS sequence"/>
</dbReference>
<keyword evidence="9 12" id="KW-0472">Membrane</keyword>
<feature type="transmembrane region" description="Helical" evidence="12">
    <location>
        <begin position="199"/>
        <end position="220"/>
    </location>
</feature>
<keyword evidence="12" id="KW-1003">Cell membrane</keyword>
<dbReference type="EMBL" id="JOUE01000003">
    <property type="protein sequence ID" value="KFJ43706.1"/>
    <property type="molecule type" value="Genomic_DNA"/>
</dbReference>
<dbReference type="GO" id="GO:0071555">
    <property type="term" value="P:cell wall organization"/>
    <property type="evidence" value="ECO:0007669"/>
    <property type="project" value="UniProtKB-KW"/>
</dbReference>
<dbReference type="GO" id="GO:0008963">
    <property type="term" value="F:phospho-N-acetylmuramoyl-pentapeptide-transferase activity"/>
    <property type="evidence" value="ECO:0007669"/>
    <property type="project" value="UniProtKB-UniRule"/>
</dbReference>
<feature type="transmembrane region" description="Helical" evidence="12">
    <location>
        <begin position="97"/>
        <end position="115"/>
    </location>
</feature>
<dbReference type="PATRIC" id="fig|28110.15.peg.218"/>
<evidence type="ECO:0000256" key="12">
    <source>
        <dbReference type="HAMAP-Rule" id="MF_00038"/>
    </source>
</evidence>